<dbReference type="PANTHER" id="PTHR30283">
    <property type="entry name" value="PEROXIDE STRESS RESPONSE PROTEIN YAAA"/>
    <property type="match status" value="1"/>
</dbReference>
<evidence type="ECO:0000313" key="2">
    <source>
        <dbReference type="Proteomes" id="UP000818266"/>
    </source>
</evidence>
<accession>A0A9E5MEV0</accession>
<gene>
    <name evidence="1" type="primary">yaaA</name>
    <name evidence="1" type="ORF">FK219_006780</name>
</gene>
<dbReference type="GO" id="GO:0005829">
    <property type="term" value="C:cytosol"/>
    <property type="evidence" value="ECO:0007669"/>
    <property type="project" value="TreeGrafter"/>
</dbReference>
<sequence>MLLLPPSETKRDGGVPRSRLALSRMGYPLLTELRASMLDQLVAVSVDDETGMRALRISARAAAVELERNRRVRSSATLPALERYTGVLYDALAVTEWSEDARRRAADHVVIQSALFGLLRADDPIPAYRLSHDSRLLDVRLVRHWADPVARILARHRGPILDLRSEAYSALGPIPGRDDARFVRVVAAGDDGVTRALSHANKSAKGRYLRTLLESGPMPTTLDGVVARSADLGWILRPGAPGELDLVVPQD</sequence>
<proteinExistence type="predicted"/>
<reference evidence="1 2" key="1">
    <citation type="submission" date="2019-06" db="EMBL/GenBank/DDBJ databases">
        <authorList>
            <person name="De-Chao Zhang Q."/>
        </authorList>
    </citation>
    <scope>NUCLEOTIDE SEQUENCE [LARGE SCALE GENOMIC DNA]</scope>
    <source>
        <strain evidence="1 2">KN1116</strain>
    </source>
</reference>
<dbReference type="PANTHER" id="PTHR30283:SF4">
    <property type="entry name" value="PEROXIDE STRESS RESISTANCE PROTEIN YAAA"/>
    <property type="match status" value="1"/>
</dbReference>
<dbReference type="InterPro" id="IPR005583">
    <property type="entry name" value="YaaA"/>
</dbReference>
<dbReference type="OrthoDB" id="3210767at2"/>
<evidence type="ECO:0000313" key="1">
    <source>
        <dbReference type="EMBL" id="NHF62942.1"/>
    </source>
</evidence>
<dbReference type="AlphaFoldDB" id="A0A9E5MEV0"/>
<dbReference type="Proteomes" id="UP000818266">
    <property type="component" value="Unassembled WGS sequence"/>
</dbReference>
<name>A0A9E5MEV0_9MICO</name>
<protein>
    <submittedName>
        <fullName evidence="1">Peroxide stress protein YaaA</fullName>
    </submittedName>
</protein>
<keyword evidence="2" id="KW-1185">Reference proteome</keyword>
<reference evidence="1 2" key="2">
    <citation type="submission" date="2020-03" db="EMBL/GenBank/DDBJ databases">
        <title>Chryseoglobus sp. isolated from a deep-sea seamount.</title>
        <authorList>
            <person name="Zhang D.-C."/>
        </authorList>
    </citation>
    <scope>NUCLEOTIDE SEQUENCE [LARGE SCALE GENOMIC DNA]</scope>
    <source>
        <strain evidence="1 2">KN1116</strain>
    </source>
</reference>
<dbReference type="EMBL" id="VIKT02000009">
    <property type="protein sequence ID" value="NHF62942.1"/>
    <property type="molecule type" value="Genomic_DNA"/>
</dbReference>
<dbReference type="Pfam" id="PF03883">
    <property type="entry name" value="H2O2_YaaD"/>
    <property type="match status" value="1"/>
</dbReference>
<dbReference type="GO" id="GO:0033194">
    <property type="term" value="P:response to hydroperoxide"/>
    <property type="evidence" value="ECO:0007669"/>
    <property type="project" value="TreeGrafter"/>
</dbReference>
<comment type="caution">
    <text evidence="1">The sequence shown here is derived from an EMBL/GenBank/DDBJ whole genome shotgun (WGS) entry which is preliminary data.</text>
</comment>
<organism evidence="1 2">
    <name type="scientific">Microcella pacifica</name>
    <dbReference type="NCBI Taxonomy" id="2591847"/>
    <lineage>
        <taxon>Bacteria</taxon>
        <taxon>Bacillati</taxon>
        <taxon>Actinomycetota</taxon>
        <taxon>Actinomycetes</taxon>
        <taxon>Micrococcales</taxon>
        <taxon>Microbacteriaceae</taxon>
        <taxon>Microcella</taxon>
    </lineage>
</organism>